<evidence type="ECO:0000256" key="5">
    <source>
        <dbReference type="ARBA" id="ARBA00022801"/>
    </source>
</evidence>
<evidence type="ECO:0000313" key="6">
    <source>
        <dbReference type="EMBL" id="CAK8677524.1"/>
    </source>
</evidence>
<dbReference type="Gene3D" id="3.30.2170.10">
    <property type="entry name" value="archaeoglobus fulgidus dsm 4304 superfamily"/>
    <property type="match status" value="1"/>
</dbReference>
<comment type="subcellular location">
    <subcellularLocation>
        <location evidence="1">Cytoplasm</location>
    </subcellularLocation>
</comment>
<evidence type="ECO:0000256" key="2">
    <source>
        <dbReference type="ARBA" id="ARBA00022490"/>
    </source>
</evidence>
<accession>A0ABP0FGB0</accession>
<dbReference type="CDD" id="cd06559">
    <property type="entry name" value="Endonuclease_V"/>
    <property type="match status" value="1"/>
</dbReference>
<dbReference type="Proteomes" id="UP001642483">
    <property type="component" value="Unassembled WGS sequence"/>
</dbReference>
<evidence type="ECO:0000313" key="7">
    <source>
        <dbReference type="Proteomes" id="UP001642483"/>
    </source>
</evidence>
<organism evidence="6 7">
    <name type="scientific">Clavelina lepadiformis</name>
    <name type="common">Light-bulb sea squirt</name>
    <name type="synonym">Ascidia lepadiformis</name>
    <dbReference type="NCBI Taxonomy" id="159417"/>
    <lineage>
        <taxon>Eukaryota</taxon>
        <taxon>Metazoa</taxon>
        <taxon>Chordata</taxon>
        <taxon>Tunicata</taxon>
        <taxon>Ascidiacea</taxon>
        <taxon>Aplousobranchia</taxon>
        <taxon>Clavelinidae</taxon>
        <taxon>Clavelina</taxon>
    </lineage>
</organism>
<protein>
    <recommendedName>
        <fullName evidence="8">Endonuclease V</fullName>
    </recommendedName>
</protein>
<reference evidence="6 7" key="1">
    <citation type="submission" date="2024-02" db="EMBL/GenBank/DDBJ databases">
        <authorList>
            <person name="Daric V."/>
            <person name="Darras S."/>
        </authorList>
    </citation>
    <scope>NUCLEOTIDE SEQUENCE [LARGE SCALE GENOMIC DNA]</scope>
</reference>
<dbReference type="EMBL" id="CAWYQH010000046">
    <property type="protein sequence ID" value="CAK8677524.1"/>
    <property type="molecule type" value="Genomic_DNA"/>
</dbReference>
<keyword evidence="5" id="KW-0378">Hydrolase</keyword>
<dbReference type="PANTHER" id="PTHR28511">
    <property type="entry name" value="ENDONUCLEASE V"/>
    <property type="match status" value="1"/>
</dbReference>
<name>A0ABP0FGB0_CLALP</name>
<evidence type="ECO:0008006" key="8">
    <source>
        <dbReference type="Google" id="ProtNLM"/>
    </source>
</evidence>
<gene>
    <name evidence="6" type="ORF">CVLEPA_LOCUS6897</name>
</gene>
<dbReference type="PANTHER" id="PTHR28511:SF1">
    <property type="entry name" value="ENDONUCLEASE V"/>
    <property type="match status" value="1"/>
</dbReference>
<evidence type="ECO:0000256" key="3">
    <source>
        <dbReference type="ARBA" id="ARBA00022722"/>
    </source>
</evidence>
<dbReference type="InterPro" id="IPR007581">
    <property type="entry name" value="Endonuclease-V"/>
</dbReference>
<keyword evidence="3" id="KW-0540">Nuclease</keyword>
<proteinExistence type="predicted"/>
<evidence type="ECO:0000256" key="1">
    <source>
        <dbReference type="ARBA" id="ARBA00004496"/>
    </source>
</evidence>
<sequence length="247" mass="27862">MSEVASEELQDCWKKEQDELAMRVNTSYNEDIAVNRISLVGGLDISFVKGTDDACITLVVLTLPDLKVVYEDSQLIKMVALYIPGYLAFREADFFHQALQRLRVKHKEFFPQVMLVDGNGVLHFKRCGSASHLGVICDIPTIGVAKNLYQMPEEGIVRNDEHKQKVSQLNNKGDQFELKTNNQDVLGMAVLSNNQATNPVYVSVGHKCNLETAVEIVLKCSVARVPEPIRQADIRSRQFLRERFPPE</sequence>
<keyword evidence="7" id="KW-1185">Reference proteome</keyword>
<keyword evidence="2" id="KW-0963">Cytoplasm</keyword>
<comment type="caution">
    <text evidence="6">The sequence shown here is derived from an EMBL/GenBank/DDBJ whole genome shotgun (WGS) entry which is preliminary data.</text>
</comment>
<evidence type="ECO:0000256" key="4">
    <source>
        <dbReference type="ARBA" id="ARBA00022759"/>
    </source>
</evidence>
<keyword evidence="4" id="KW-0255">Endonuclease</keyword>
<dbReference type="Pfam" id="PF04493">
    <property type="entry name" value="Endonuclease_5"/>
    <property type="match status" value="1"/>
</dbReference>